<name>A0A150SQ35_SORCE</name>
<dbReference type="Proteomes" id="UP000075635">
    <property type="component" value="Unassembled WGS sequence"/>
</dbReference>
<proteinExistence type="predicted"/>
<gene>
    <name evidence="1" type="ORF">BE17_21450</name>
</gene>
<dbReference type="AlphaFoldDB" id="A0A150SQ35"/>
<organism evidence="1 2">
    <name type="scientific">Sorangium cellulosum</name>
    <name type="common">Polyangium cellulosum</name>
    <dbReference type="NCBI Taxonomy" id="56"/>
    <lineage>
        <taxon>Bacteria</taxon>
        <taxon>Pseudomonadati</taxon>
        <taxon>Myxococcota</taxon>
        <taxon>Polyangia</taxon>
        <taxon>Polyangiales</taxon>
        <taxon>Polyangiaceae</taxon>
        <taxon>Sorangium</taxon>
    </lineage>
</organism>
<accession>A0A150SQ35</accession>
<dbReference type="SUPFAM" id="SSF101898">
    <property type="entry name" value="NHL repeat"/>
    <property type="match status" value="1"/>
</dbReference>
<comment type="caution">
    <text evidence="1">The sequence shown here is derived from an EMBL/GenBank/DDBJ whole genome shotgun (WGS) entry which is preliminary data.</text>
</comment>
<evidence type="ECO:0000313" key="1">
    <source>
        <dbReference type="EMBL" id="KYF94582.1"/>
    </source>
</evidence>
<sequence length="113" mass="12004">MRWPPPLPFQGVAFDSDGELVFAGSFRGKVDFGGGALTADDTDWFIAKFDASGTHRWSHRYGSGAAYQAATFAAIQPDTREIVVAGVSDGAIDLIDPPLTTDTVGVVMTRISP</sequence>
<dbReference type="EMBL" id="JEMB01000723">
    <property type="protein sequence ID" value="KYF94582.1"/>
    <property type="molecule type" value="Genomic_DNA"/>
</dbReference>
<reference evidence="1 2" key="1">
    <citation type="submission" date="2014-02" db="EMBL/GenBank/DDBJ databases">
        <title>The small core and large imbalanced accessory genome model reveals a collaborative survival strategy of Sorangium cellulosum strains in nature.</title>
        <authorList>
            <person name="Han K."/>
            <person name="Peng R."/>
            <person name="Blom J."/>
            <person name="Li Y.-Z."/>
        </authorList>
    </citation>
    <scope>NUCLEOTIDE SEQUENCE [LARGE SCALE GENOMIC DNA]</scope>
    <source>
        <strain evidence="1 2">So0011-07</strain>
    </source>
</reference>
<evidence type="ECO:0000313" key="2">
    <source>
        <dbReference type="Proteomes" id="UP000075635"/>
    </source>
</evidence>
<protein>
    <submittedName>
        <fullName evidence="1">Uncharacterized protein</fullName>
    </submittedName>
</protein>